<accession>A0A4P8KBV5</accession>
<organism evidence="1 2">
    <name type="scientific">Enterococcus avium</name>
    <name type="common">Streptococcus avium</name>
    <dbReference type="NCBI Taxonomy" id="33945"/>
    <lineage>
        <taxon>Bacteria</taxon>
        <taxon>Bacillati</taxon>
        <taxon>Bacillota</taxon>
        <taxon>Bacilli</taxon>
        <taxon>Lactobacillales</taxon>
        <taxon>Enterococcaceae</taxon>
        <taxon>Enterococcus</taxon>
    </lineage>
</organism>
<name>A0A4P8KBV5_ENTAV</name>
<gene>
    <name evidence="1" type="ORF">AUF17_21740</name>
</gene>
<dbReference type="EMBL" id="PDXQ01000002">
    <property type="protein sequence ID" value="TRZ29302.1"/>
    <property type="molecule type" value="Genomic_DNA"/>
</dbReference>
<dbReference type="Proteomes" id="UP000316316">
    <property type="component" value="Unassembled WGS sequence"/>
</dbReference>
<proteinExistence type="predicted"/>
<comment type="caution">
    <text evidence="1">The sequence shown here is derived from an EMBL/GenBank/DDBJ whole genome shotgun (WGS) entry which is preliminary data.</text>
</comment>
<sequence>MEIWNIYKMEIIKTLKRKNSLILLIPSILIVIMAFGISTGGLTFTGEGISSDGTFACLDFVTAMWGFFSTLGIWGILLILVTAFQFSGEITSGQIKMTLLRIGKRGPIIIAKFFALTTAAIGAFVLFTLTAVGSYYLFVANSSIGNASFSSATIDFPNLVAMIGFILLHLALFMAIALLAGLFLSPFIAFILSLVSLFAVNYLINSNAFEFAKYSALSVSNHLISGEAENLIPALLSSILIIACILISTSLLFKRVDIK</sequence>
<dbReference type="RefSeq" id="WP_070505131.1">
    <property type="nucleotide sequence ID" value="NZ_CAAKNX010000016.1"/>
</dbReference>
<evidence type="ECO:0000313" key="1">
    <source>
        <dbReference type="EMBL" id="TRZ29302.1"/>
    </source>
</evidence>
<reference evidence="1 2" key="1">
    <citation type="submission" date="2017-10" db="EMBL/GenBank/DDBJ databases">
        <title>FDA dAtabase for Regulatory Grade micrObial Sequences (FDA-ARGOS): Supporting development and validation of Infectious Disease Dx tests.</title>
        <authorList>
            <person name="Campos J."/>
            <person name="Goldberg B."/>
            <person name="Tallon L.J."/>
            <person name="Sadzewicz L."/>
            <person name="Sengamalay N."/>
            <person name="Ott S."/>
            <person name="Godinez A."/>
            <person name="Nagaraj S."/>
            <person name="Vyas G."/>
            <person name="Aluvathingal J."/>
            <person name="Nadendla S."/>
            <person name="Geyer C."/>
            <person name="Nandy P."/>
            <person name="Hobson J."/>
            <person name="Sichtig H."/>
        </authorList>
    </citation>
    <scope>NUCLEOTIDE SEQUENCE [LARGE SCALE GENOMIC DNA]</scope>
    <source>
        <strain evidence="1 2">FDAARGOS_185</strain>
    </source>
</reference>
<dbReference type="GeneID" id="69571058"/>
<protein>
    <submittedName>
        <fullName evidence="1">ABC transporter permease</fullName>
    </submittedName>
</protein>
<dbReference type="AlphaFoldDB" id="A0A4P8KBV5"/>
<evidence type="ECO:0000313" key="2">
    <source>
        <dbReference type="Proteomes" id="UP000316316"/>
    </source>
</evidence>